<feature type="region of interest" description="Disordered" evidence="1">
    <location>
        <begin position="549"/>
        <end position="592"/>
    </location>
</feature>
<keyword evidence="3" id="KW-1185">Reference proteome</keyword>
<feature type="compositionally biased region" description="Pro residues" evidence="1">
    <location>
        <begin position="89"/>
        <end position="115"/>
    </location>
</feature>
<feature type="compositionally biased region" description="Pro residues" evidence="1">
    <location>
        <begin position="335"/>
        <end position="380"/>
    </location>
</feature>
<dbReference type="STRING" id="3068.D8TQM6"/>
<dbReference type="RefSeq" id="XP_002948798.1">
    <property type="nucleotide sequence ID" value="XM_002948752.1"/>
</dbReference>
<dbReference type="AlphaFoldDB" id="D8TQM6"/>
<dbReference type="InParanoid" id="D8TQM6"/>
<evidence type="ECO:0000313" key="2">
    <source>
        <dbReference type="EMBL" id="EFJ50178.1"/>
    </source>
</evidence>
<dbReference type="PANTHER" id="PTHR48125:SF10">
    <property type="entry name" value="OS12G0136300 PROTEIN"/>
    <property type="match status" value="1"/>
</dbReference>
<accession>D8TQM6</accession>
<dbReference type="KEGG" id="vcn:VOLCADRAFT_89040"/>
<feature type="compositionally biased region" description="Low complexity" evidence="1">
    <location>
        <begin position="874"/>
        <end position="888"/>
    </location>
</feature>
<feature type="compositionally biased region" description="Pro residues" evidence="1">
    <location>
        <begin position="566"/>
        <end position="592"/>
    </location>
</feature>
<proteinExistence type="predicted"/>
<organism evidence="3">
    <name type="scientific">Volvox carteri f. nagariensis</name>
    <dbReference type="NCBI Taxonomy" id="3068"/>
    <lineage>
        <taxon>Eukaryota</taxon>
        <taxon>Viridiplantae</taxon>
        <taxon>Chlorophyta</taxon>
        <taxon>core chlorophytes</taxon>
        <taxon>Chlorophyceae</taxon>
        <taxon>CS clade</taxon>
        <taxon>Chlamydomonadales</taxon>
        <taxon>Volvocaceae</taxon>
        <taxon>Volvox</taxon>
    </lineage>
</organism>
<feature type="region of interest" description="Disordered" evidence="1">
    <location>
        <begin position="287"/>
        <end position="381"/>
    </location>
</feature>
<dbReference type="Proteomes" id="UP000001058">
    <property type="component" value="Unassembled WGS sequence"/>
</dbReference>
<feature type="region of interest" description="Disordered" evidence="1">
    <location>
        <begin position="85"/>
        <end position="116"/>
    </location>
</feature>
<evidence type="ECO:0000256" key="1">
    <source>
        <dbReference type="SAM" id="MobiDB-lite"/>
    </source>
</evidence>
<name>D8TQM6_VOLCA</name>
<dbReference type="OrthoDB" id="547120at2759"/>
<sequence length="929" mass="99493">MDKAYAFCRLRRASVVLVILACAFAHVHGARKLHQDLHKVEDIMQGGEFFDAQSESHMKAIESALAALTAEDSDTLHRVLLEGAAAYPPSQPPSPPTPSPSSSPPAPSPPPPLPPGLAIEIGEYSAKFVNSSLSRGLDPTDKESLEAFVGGFKNITADFFGISPNNIIVRGVYKGGQQLTRRMMLARSERTWTHRQLATALPANSNMRLLIHVRSYVADGATVGALRQAERDLMQSVPSIPAAAATVYTAPLAPLNRAMAETSNDNSVVIVEFTVVQYVEVVLPPSPPPSPPLSPGEIAPPNVPPSPPQRPTHPPPRPPFSFERLADSLGALKPPSLPLTPPPQLPSSPQPPSPKPPSPPSPPSPSPPPPAPSPPPPLPPGLAIEVAEYNAKFVNSSLSGDLDLTDKKSLEAFVGDFKNITADFFGISPDNIIVRGVYKGGQQLTRRMMLARSERTWTHRQLATALPANSNMRLLIHVRSYVADGATVGALRQAERDLMQSVPNAGTVRTRPVYEVSSTAAGRMAQTNSDGGVVIVEFTIVQYIEVSLPPSPPPSPPLSPDEIAPPNAPQSPPQRPTHPPPRPPFSLKPPLQPRTITSINVTEMWGQGSIVSPSKRTDDGDLEPGTVVWSDDPIFRTYRKPRSALNLVFASKHMTCAVMRGVCAPCPRAWEATKTFRTVPIYFRQPVQIDTIKILQLQNPGVVSVELLPWPATAIPELPSLQSRNGTLGAPVWKVEEDSSECGMDLVIQVSPEVSGMNIAVPPRGSQESLPPRFRSSAAGGLLITVKEQRRTERPTVIESGGSNPTAVTNDRYENVSNPIGLHGSWDDNLLAAGVRGSGARKGPFKERTAGSTQTAAADCSSARLQAHLKPECSGSAGTGSASRAVSARPNSYWPGSVEEALTLVVTVSFNGESGRLERCRTGLAWCER</sequence>
<feature type="region of interest" description="Disordered" evidence="1">
    <location>
        <begin position="872"/>
        <end position="891"/>
    </location>
</feature>
<feature type="compositionally biased region" description="Pro residues" evidence="1">
    <location>
        <begin position="301"/>
        <end position="319"/>
    </location>
</feature>
<evidence type="ECO:0000313" key="3">
    <source>
        <dbReference type="Proteomes" id="UP000001058"/>
    </source>
</evidence>
<feature type="compositionally biased region" description="Pro residues" evidence="1">
    <location>
        <begin position="549"/>
        <end position="559"/>
    </location>
</feature>
<gene>
    <name evidence="2" type="ORF">VOLCADRAFT_89040</name>
</gene>
<dbReference type="GeneID" id="9623503"/>
<dbReference type="EMBL" id="GL378332">
    <property type="protein sequence ID" value="EFJ50178.1"/>
    <property type="molecule type" value="Genomic_DNA"/>
</dbReference>
<reference evidence="2 3" key="1">
    <citation type="journal article" date="2010" name="Science">
        <title>Genomic analysis of organismal complexity in the multicellular green alga Volvox carteri.</title>
        <authorList>
            <person name="Prochnik S.E."/>
            <person name="Umen J."/>
            <person name="Nedelcu A.M."/>
            <person name="Hallmann A."/>
            <person name="Miller S.M."/>
            <person name="Nishii I."/>
            <person name="Ferris P."/>
            <person name="Kuo A."/>
            <person name="Mitros T."/>
            <person name="Fritz-Laylin L.K."/>
            <person name="Hellsten U."/>
            <person name="Chapman J."/>
            <person name="Simakov O."/>
            <person name="Rensing S.A."/>
            <person name="Terry A."/>
            <person name="Pangilinan J."/>
            <person name="Kapitonov V."/>
            <person name="Jurka J."/>
            <person name="Salamov A."/>
            <person name="Shapiro H."/>
            <person name="Schmutz J."/>
            <person name="Grimwood J."/>
            <person name="Lindquist E."/>
            <person name="Lucas S."/>
            <person name="Grigoriev I.V."/>
            <person name="Schmitt R."/>
            <person name="Kirk D."/>
            <person name="Rokhsar D.S."/>
        </authorList>
    </citation>
    <scope>NUCLEOTIDE SEQUENCE [LARGE SCALE GENOMIC DNA]</scope>
    <source>
        <strain evidence="3">f. Nagariensis / Eve</strain>
    </source>
</reference>
<dbReference type="eggNOG" id="ENOG502QQEE">
    <property type="taxonomic scope" value="Eukaryota"/>
</dbReference>
<protein>
    <submittedName>
        <fullName evidence="2">Uncharacterized protein</fullName>
    </submittedName>
</protein>
<dbReference type="PANTHER" id="PTHR48125">
    <property type="entry name" value="LP07818P1"/>
    <property type="match status" value="1"/>
</dbReference>